<keyword evidence="2" id="KW-0472">Membrane</keyword>
<dbReference type="PANTHER" id="PTHR41983:SF2">
    <property type="entry name" value="SHORT-CHAIN FATTY ACID TRANSPORTER-RELATED"/>
    <property type="match status" value="1"/>
</dbReference>
<dbReference type="eggNOG" id="arCOG04315">
    <property type="taxonomic scope" value="Archaea"/>
</dbReference>
<feature type="transmembrane region" description="Helical" evidence="2">
    <location>
        <begin position="345"/>
        <end position="370"/>
    </location>
</feature>
<comment type="caution">
    <text evidence="3">The sequence shown here is derived from an EMBL/GenBank/DDBJ whole genome shotgun (WGS) entry which is preliminary data.</text>
</comment>
<feature type="region of interest" description="Disordered" evidence="1">
    <location>
        <begin position="248"/>
        <end position="268"/>
    </location>
</feature>
<dbReference type="Proteomes" id="UP000011690">
    <property type="component" value="Unassembled WGS sequence"/>
</dbReference>
<dbReference type="AlphaFoldDB" id="L9WID0"/>
<feature type="transmembrane region" description="Helical" evidence="2">
    <location>
        <begin position="376"/>
        <end position="397"/>
    </location>
</feature>
<dbReference type="InterPro" id="IPR006160">
    <property type="entry name" value="SCFA_transpt_AtoE"/>
</dbReference>
<reference evidence="3 4" key="1">
    <citation type="journal article" date="2014" name="PLoS Genet.">
        <title>Phylogenetically driven sequencing of extremely halophilic archaea reveals strategies for static and dynamic osmo-response.</title>
        <authorList>
            <person name="Becker E.A."/>
            <person name="Seitzer P.M."/>
            <person name="Tritt A."/>
            <person name="Larsen D."/>
            <person name="Krusor M."/>
            <person name="Yao A.I."/>
            <person name="Wu D."/>
            <person name="Madern D."/>
            <person name="Eisen J.A."/>
            <person name="Darling A.E."/>
            <person name="Facciotti M.T."/>
        </authorList>
    </citation>
    <scope>NUCLEOTIDE SEQUENCE [LARGE SCALE GENOMIC DNA]</scope>
    <source>
        <strain evidence="3 4">JCM 10635</strain>
    </source>
</reference>
<organism evidence="3 4">
    <name type="scientific">Natronorubrum bangense JCM 10635</name>
    <dbReference type="NCBI Taxonomy" id="1227500"/>
    <lineage>
        <taxon>Archaea</taxon>
        <taxon>Methanobacteriati</taxon>
        <taxon>Methanobacteriota</taxon>
        <taxon>Stenosarchaea group</taxon>
        <taxon>Halobacteria</taxon>
        <taxon>Halobacteriales</taxon>
        <taxon>Natrialbaceae</taxon>
        <taxon>Natronorubrum</taxon>
    </lineage>
</organism>
<feature type="transmembrane region" description="Helical" evidence="2">
    <location>
        <begin position="56"/>
        <end position="77"/>
    </location>
</feature>
<dbReference type="EMBL" id="AOHY01000019">
    <property type="protein sequence ID" value="ELY49265.1"/>
    <property type="molecule type" value="Genomic_DNA"/>
</dbReference>
<dbReference type="GO" id="GO:0005886">
    <property type="term" value="C:plasma membrane"/>
    <property type="evidence" value="ECO:0007669"/>
    <property type="project" value="TreeGrafter"/>
</dbReference>
<gene>
    <name evidence="3" type="ORF">C494_08377</name>
</gene>
<feature type="transmembrane region" description="Helical" evidence="2">
    <location>
        <begin position="282"/>
        <end position="301"/>
    </location>
</feature>
<dbReference type="OrthoDB" id="296827at2157"/>
<evidence type="ECO:0000313" key="3">
    <source>
        <dbReference type="EMBL" id="ELY49265.1"/>
    </source>
</evidence>
<dbReference type="PANTHER" id="PTHR41983">
    <property type="entry name" value="SHORT-CHAIN FATTY ACID TRANSPORTER-RELATED"/>
    <property type="match status" value="1"/>
</dbReference>
<feature type="transmembrane region" description="Helical" evidence="2">
    <location>
        <begin position="138"/>
        <end position="158"/>
    </location>
</feature>
<feature type="transmembrane region" description="Helical" evidence="2">
    <location>
        <begin position="97"/>
        <end position="126"/>
    </location>
</feature>
<feature type="transmembrane region" description="Helical" evidence="2">
    <location>
        <begin position="24"/>
        <end position="44"/>
    </location>
</feature>
<dbReference type="RefSeq" id="WP_006065836.1">
    <property type="nucleotide sequence ID" value="NZ_AOHY01000019.1"/>
</dbReference>
<protein>
    <submittedName>
        <fullName evidence="3">Short chain fatty acid transporter</fullName>
    </submittedName>
</protein>
<feature type="transmembrane region" description="Helical" evidence="2">
    <location>
        <begin position="313"/>
        <end position="333"/>
    </location>
</feature>
<keyword evidence="2" id="KW-1133">Transmembrane helix</keyword>
<evidence type="ECO:0000256" key="1">
    <source>
        <dbReference type="SAM" id="MobiDB-lite"/>
    </source>
</evidence>
<name>L9WID0_9EURY</name>
<keyword evidence="4" id="KW-1185">Reference proteome</keyword>
<feature type="transmembrane region" description="Helical" evidence="2">
    <location>
        <begin position="458"/>
        <end position="483"/>
    </location>
</feature>
<accession>L9WID0</accession>
<sequence length="484" mass="51742">MLAFLRQLGERFSDLSGEYIPDPYVIAIVLTFVAVAAALATGAGPQQTMRAWNGGVWTLLPFMASIAVLLMAGDAIAKSPKFTTQLERLAQIPSSQFTAVWFVAFVAMGAAVISWAIGLIVGAIMAKRVGYECKRKGIAVHYPLLAAAGYTSLMVYHGGLTSSVSLMMADSSLIPASWEPQYRQEIPISETIGSLPNIVTTGTLLLVIPVVMGLLHPKENIRELPATAYRKIDSVVEPEDIDTATVADGGQPVDETGKRIGSTVSQPAGGDRVADRLNESRIIGLSIALFPAYFVLDAWVLQPGGISNLTLNSINALFITLAVLLWVHPVALVDQMRESVTNISGVIFQFPFYAGIAGILTGTGLATLLVEFVGGFATPMTWPFIGVVVAGLVNVFIPSGGGQWVAMGPIMLEITQQMGMEPRDAILIEMLGDQLTNMIQPFWAIPLLAIANLRARDIIGYTTVAMLVGLVIVVGWLTLFLAVL</sequence>
<evidence type="ECO:0000313" key="4">
    <source>
        <dbReference type="Proteomes" id="UP000011690"/>
    </source>
</evidence>
<proteinExistence type="predicted"/>
<dbReference type="PATRIC" id="fig|1227500.6.peg.1683"/>
<dbReference type="STRING" id="1227500.C494_08377"/>
<keyword evidence="2" id="KW-0812">Transmembrane</keyword>
<feature type="transmembrane region" description="Helical" evidence="2">
    <location>
        <begin position="195"/>
        <end position="215"/>
    </location>
</feature>
<dbReference type="Pfam" id="PF02667">
    <property type="entry name" value="SCFA_trans"/>
    <property type="match status" value="1"/>
</dbReference>
<evidence type="ECO:0000256" key="2">
    <source>
        <dbReference type="SAM" id="Phobius"/>
    </source>
</evidence>